<evidence type="ECO:0000256" key="4">
    <source>
        <dbReference type="ARBA" id="ARBA00022692"/>
    </source>
</evidence>
<evidence type="ECO:0000256" key="6">
    <source>
        <dbReference type="ARBA" id="ARBA00022968"/>
    </source>
</evidence>
<dbReference type="Ensembl" id="ENSVKKT00000010368.1">
    <property type="protein sequence ID" value="ENSVKKP00000010119.1"/>
    <property type="gene ID" value="ENSVKKG00000007128.1"/>
</dbReference>
<evidence type="ECO:0000256" key="8">
    <source>
        <dbReference type="ARBA" id="ARBA00023034"/>
    </source>
</evidence>
<dbReference type="GO" id="GO:0005730">
    <property type="term" value="C:nucleolus"/>
    <property type="evidence" value="ECO:0007669"/>
    <property type="project" value="TreeGrafter"/>
</dbReference>
<dbReference type="GO" id="GO:0003924">
    <property type="term" value="F:GTPase activity"/>
    <property type="evidence" value="ECO:0007669"/>
    <property type="project" value="InterPro"/>
</dbReference>
<dbReference type="CDD" id="cd00154">
    <property type="entry name" value="Rab"/>
    <property type="match status" value="1"/>
</dbReference>
<proteinExistence type="predicted"/>
<evidence type="ECO:0000256" key="10">
    <source>
        <dbReference type="SAM" id="Phobius"/>
    </source>
</evidence>
<dbReference type="PANTHER" id="PTHR35259:SF1">
    <property type="entry name" value="BOMBESIN RECEPTOR-ACTIVATED PROTEIN C6ORF89"/>
    <property type="match status" value="1"/>
</dbReference>
<dbReference type="AlphaFoldDB" id="A0A8D2JJ67"/>
<keyword evidence="3" id="KW-0963">Cytoplasm</keyword>
<evidence type="ECO:0000256" key="9">
    <source>
        <dbReference type="ARBA" id="ARBA00023136"/>
    </source>
</evidence>
<dbReference type="PANTHER" id="PTHR35259">
    <property type="entry name" value="BOMBESIN RECEPTOR-ACTIVATED PROTEIN C6ORF89"/>
    <property type="match status" value="1"/>
</dbReference>
<sequence length="417" mass="47780">MLWKKDICSSNRYHSLTKQFFRKADGVVLMYDITSEYSFANVRYWLHCIQEGAGKGVIILLLGNKTDCVKERRVSTQDAAYLAKDFSPENMELSASELSIYDKLSETIDLVRQTGYQCGMSEKAIEKFIRQLLEKNEPQRGPPRYPLLMFLYKGLVTLGLVLLTVYFMIQPYSLSPPETTLSRAYAWGSLLSHIRLLPLPITKKYMLEMCQDWWGLDYRQNVSLTANWSCCCSMKKVEMAADLGQLSEKLLQPQPLLIKTGQYRSYAEMKHFQSLYPDLTDFVIQEHSAEEWKSHLQQQSPSRILRQSPMNKPQIVQEIFPMFTSLMFPKAVSLNTCFLINHPRLQDKTYRLQSIFVVGSGQLTLHVVPSALCRGHCKMLTVELEVGDVGFANEDYWTLFFDSRGSEPAVVCDGSAS</sequence>
<dbReference type="SMART" id="SM00173">
    <property type="entry name" value="RAS"/>
    <property type="match status" value="1"/>
</dbReference>
<keyword evidence="6" id="KW-0735">Signal-anchor</keyword>
<dbReference type="SMART" id="SM00175">
    <property type="entry name" value="RAB"/>
    <property type="match status" value="1"/>
</dbReference>
<evidence type="ECO:0000256" key="1">
    <source>
        <dbReference type="ARBA" id="ARBA00004323"/>
    </source>
</evidence>
<keyword evidence="12" id="KW-1185">Reference proteome</keyword>
<keyword evidence="9 10" id="KW-0472">Membrane</keyword>
<dbReference type="Gene3D" id="3.40.50.300">
    <property type="entry name" value="P-loop containing nucleotide triphosphate hydrolases"/>
    <property type="match status" value="1"/>
</dbReference>
<dbReference type="PROSITE" id="PS51419">
    <property type="entry name" value="RAB"/>
    <property type="match status" value="1"/>
</dbReference>
<evidence type="ECO:0000256" key="5">
    <source>
        <dbReference type="ARBA" id="ARBA00022741"/>
    </source>
</evidence>
<name>A0A8D2JJ67_VARKO</name>
<dbReference type="InterPro" id="IPR027417">
    <property type="entry name" value="P-loop_NTPase"/>
</dbReference>
<dbReference type="OMA" id="FMAKGTE"/>
<dbReference type="GO" id="GO:0005525">
    <property type="term" value="F:GTP binding"/>
    <property type="evidence" value="ECO:0007669"/>
    <property type="project" value="InterPro"/>
</dbReference>
<dbReference type="SUPFAM" id="SSF52540">
    <property type="entry name" value="P-loop containing nucleoside triphosphate hydrolases"/>
    <property type="match status" value="1"/>
</dbReference>
<feature type="transmembrane region" description="Helical" evidence="10">
    <location>
        <begin position="150"/>
        <end position="169"/>
    </location>
</feature>
<dbReference type="InterPro" id="IPR038757">
    <property type="entry name" value="BRAP"/>
</dbReference>
<protein>
    <submittedName>
        <fullName evidence="11">Chromosome 6 open reading frame 89</fullName>
    </submittedName>
</protein>
<dbReference type="GO" id="GO:0000139">
    <property type="term" value="C:Golgi membrane"/>
    <property type="evidence" value="ECO:0007669"/>
    <property type="project" value="UniProtKB-SubCell"/>
</dbReference>
<keyword evidence="5" id="KW-0547">Nucleotide-binding</keyword>
<keyword evidence="7 10" id="KW-1133">Transmembrane helix</keyword>
<evidence type="ECO:0000256" key="2">
    <source>
        <dbReference type="ARBA" id="ARBA00004496"/>
    </source>
</evidence>
<evidence type="ECO:0000313" key="11">
    <source>
        <dbReference type="Ensembl" id="ENSVKKP00000010119.1"/>
    </source>
</evidence>
<organism evidence="11 12">
    <name type="scientific">Varanus komodoensis</name>
    <name type="common">Komodo dragon</name>
    <dbReference type="NCBI Taxonomy" id="61221"/>
    <lineage>
        <taxon>Eukaryota</taxon>
        <taxon>Metazoa</taxon>
        <taxon>Chordata</taxon>
        <taxon>Craniata</taxon>
        <taxon>Vertebrata</taxon>
        <taxon>Euteleostomi</taxon>
        <taxon>Lepidosauria</taxon>
        <taxon>Squamata</taxon>
        <taxon>Bifurcata</taxon>
        <taxon>Unidentata</taxon>
        <taxon>Episquamata</taxon>
        <taxon>Toxicofera</taxon>
        <taxon>Anguimorpha</taxon>
        <taxon>Paleoanguimorpha</taxon>
        <taxon>Varanoidea</taxon>
        <taxon>Varanidae</taxon>
        <taxon>Varanus</taxon>
    </lineage>
</organism>
<dbReference type="InterPro" id="IPR001806">
    <property type="entry name" value="Small_GTPase"/>
</dbReference>
<dbReference type="Proteomes" id="UP000694545">
    <property type="component" value="Unplaced"/>
</dbReference>
<reference evidence="11" key="1">
    <citation type="submission" date="2025-08" db="UniProtKB">
        <authorList>
            <consortium name="Ensembl"/>
        </authorList>
    </citation>
    <scope>IDENTIFICATION</scope>
</reference>
<evidence type="ECO:0000256" key="3">
    <source>
        <dbReference type="ARBA" id="ARBA00022490"/>
    </source>
</evidence>
<keyword evidence="8" id="KW-0333">Golgi apparatus</keyword>
<reference evidence="11" key="2">
    <citation type="submission" date="2025-09" db="UniProtKB">
        <authorList>
            <consortium name="Ensembl"/>
        </authorList>
    </citation>
    <scope>IDENTIFICATION</scope>
</reference>
<accession>A0A8D2JJ67</accession>
<dbReference type="PROSITE" id="PS51421">
    <property type="entry name" value="RAS"/>
    <property type="match status" value="1"/>
</dbReference>
<keyword evidence="4 10" id="KW-0812">Transmembrane</keyword>
<evidence type="ECO:0000313" key="12">
    <source>
        <dbReference type="Proteomes" id="UP000694545"/>
    </source>
</evidence>
<comment type="subcellular location">
    <subcellularLocation>
        <location evidence="2">Cytoplasm</location>
    </subcellularLocation>
    <subcellularLocation>
        <location evidence="1">Golgi apparatus membrane</location>
        <topology evidence="1">Single-pass type II membrane protein</topology>
    </subcellularLocation>
</comment>
<dbReference type="Pfam" id="PF00071">
    <property type="entry name" value="Ras"/>
    <property type="match status" value="1"/>
</dbReference>
<evidence type="ECO:0000256" key="7">
    <source>
        <dbReference type="ARBA" id="ARBA00022989"/>
    </source>
</evidence>